<gene>
    <name evidence="1" type="ORF">HPLM_LOCUS3265</name>
</gene>
<name>A0A0N4W0Z6_HAEPC</name>
<dbReference type="WBParaSite" id="HPLM_0000327301-mRNA-1">
    <property type="protein sequence ID" value="HPLM_0000327301-mRNA-1"/>
    <property type="gene ID" value="HPLM_0000327301"/>
</dbReference>
<reference evidence="3" key="1">
    <citation type="submission" date="2017-02" db="UniProtKB">
        <authorList>
            <consortium name="WormBaseParasite"/>
        </authorList>
    </citation>
    <scope>IDENTIFICATION</scope>
</reference>
<accession>A0A0N4W0Z6</accession>
<evidence type="ECO:0000313" key="3">
    <source>
        <dbReference type="WBParaSite" id="HPLM_0000327301-mRNA-1"/>
    </source>
</evidence>
<evidence type="ECO:0000313" key="2">
    <source>
        <dbReference type="Proteomes" id="UP000268014"/>
    </source>
</evidence>
<proteinExistence type="predicted"/>
<protein>
    <submittedName>
        <fullName evidence="3">Enkurin domain-containing protein</fullName>
    </submittedName>
</protein>
<evidence type="ECO:0000313" key="1">
    <source>
        <dbReference type="EMBL" id="VDO20506.1"/>
    </source>
</evidence>
<dbReference type="EMBL" id="UZAF01016106">
    <property type="protein sequence ID" value="VDO20506.1"/>
    <property type="molecule type" value="Genomic_DNA"/>
</dbReference>
<sequence length="67" mass="8049">MSADIYRRLTEVEELERQERFLEKCKDKFVYRKPDGIALYFREPLATARIENKKLQKEAKSKVTGFH</sequence>
<dbReference type="OrthoDB" id="5868608at2759"/>
<keyword evidence="2" id="KW-1185">Reference proteome</keyword>
<organism evidence="3">
    <name type="scientific">Haemonchus placei</name>
    <name type="common">Barber's pole worm</name>
    <dbReference type="NCBI Taxonomy" id="6290"/>
    <lineage>
        <taxon>Eukaryota</taxon>
        <taxon>Metazoa</taxon>
        <taxon>Ecdysozoa</taxon>
        <taxon>Nematoda</taxon>
        <taxon>Chromadorea</taxon>
        <taxon>Rhabditida</taxon>
        <taxon>Rhabditina</taxon>
        <taxon>Rhabditomorpha</taxon>
        <taxon>Strongyloidea</taxon>
        <taxon>Trichostrongylidae</taxon>
        <taxon>Haemonchus</taxon>
    </lineage>
</organism>
<dbReference type="Proteomes" id="UP000268014">
    <property type="component" value="Unassembled WGS sequence"/>
</dbReference>
<reference evidence="1 2" key="2">
    <citation type="submission" date="2018-11" db="EMBL/GenBank/DDBJ databases">
        <authorList>
            <consortium name="Pathogen Informatics"/>
        </authorList>
    </citation>
    <scope>NUCLEOTIDE SEQUENCE [LARGE SCALE GENOMIC DNA]</scope>
    <source>
        <strain evidence="1 2">MHpl1</strain>
    </source>
</reference>
<dbReference type="AlphaFoldDB" id="A0A0N4W0Z6"/>